<dbReference type="SMART" id="SM00437">
    <property type="entry name" value="TOP1Ac"/>
    <property type="match status" value="1"/>
</dbReference>
<dbReference type="InterPro" id="IPR013826">
    <property type="entry name" value="Topo_IA_cen_sub3"/>
</dbReference>
<dbReference type="GO" id="GO:0003917">
    <property type="term" value="F:DNA topoisomerase type I (single strand cut, ATP-independent) activity"/>
    <property type="evidence" value="ECO:0007669"/>
    <property type="project" value="InterPro"/>
</dbReference>
<comment type="caution">
    <text evidence="6">The sequence shown here is derived from an EMBL/GenBank/DDBJ whole genome shotgun (WGS) entry which is preliminary data.</text>
</comment>
<feature type="non-terminal residue" evidence="6">
    <location>
        <position position="269"/>
    </location>
</feature>
<dbReference type="SUPFAM" id="SSF56712">
    <property type="entry name" value="Prokaryotic type I DNA topoisomerase"/>
    <property type="match status" value="1"/>
</dbReference>
<organism evidence="6">
    <name type="scientific">marine sediment metagenome</name>
    <dbReference type="NCBI Taxonomy" id="412755"/>
    <lineage>
        <taxon>unclassified sequences</taxon>
        <taxon>metagenomes</taxon>
        <taxon>ecological metagenomes</taxon>
    </lineage>
</organism>
<dbReference type="InterPro" id="IPR013497">
    <property type="entry name" value="Topo_IA_cen"/>
</dbReference>
<name>X0V631_9ZZZZ</name>
<reference evidence="6" key="1">
    <citation type="journal article" date="2014" name="Front. Microbiol.">
        <title>High frequency of phylogenetically diverse reductive dehalogenase-homologous genes in deep subseafloor sedimentary metagenomes.</title>
        <authorList>
            <person name="Kawai M."/>
            <person name="Futagami T."/>
            <person name="Toyoda A."/>
            <person name="Takaki Y."/>
            <person name="Nishi S."/>
            <person name="Hori S."/>
            <person name="Arai W."/>
            <person name="Tsubouchi T."/>
            <person name="Morono Y."/>
            <person name="Uchiyama I."/>
            <person name="Ito T."/>
            <person name="Fujiyama A."/>
            <person name="Inagaki F."/>
            <person name="Takami H."/>
        </authorList>
    </citation>
    <scope>NUCLEOTIDE SEQUENCE</scope>
    <source>
        <strain evidence="6">Expedition CK06-06</strain>
    </source>
</reference>
<dbReference type="GO" id="GO:0003677">
    <property type="term" value="F:DNA binding"/>
    <property type="evidence" value="ECO:0007669"/>
    <property type="project" value="UniProtKB-KW"/>
</dbReference>
<dbReference type="PROSITE" id="PS52039">
    <property type="entry name" value="TOPO_IA_2"/>
    <property type="match status" value="1"/>
</dbReference>
<sequence length="269" mass="30341">AALPNKPPVYRTRVKNAQEAHEAIRPTSPARTPKSVREALTPEQDRLYTLIWRRFIASQMKPAVYRATTVIVATAREGVDLPYLFRARGREMLEPGFTVVYDLREQAKEGEPADQNLPPLTDGELLICHCLLPEQHFTRPPAHFTEASLIQFLENKGIGRPSTFANILDTLYRRRYVVKKKTSLHTTSLGFVVGDFLVERFPTVVDVAFTARMEDQLDEVSNGRAEWRSVMREMWTPLSDQVARALAAVAGDAKIRVPAPLPGHEQKKG</sequence>
<evidence type="ECO:0000256" key="1">
    <source>
        <dbReference type="ARBA" id="ARBA00023029"/>
    </source>
</evidence>
<dbReference type="EMBL" id="BARS01023729">
    <property type="protein sequence ID" value="GAG13649.1"/>
    <property type="molecule type" value="Genomic_DNA"/>
</dbReference>
<dbReference type="PANTHER" id="PTHR42785">
    <property type="entry name" value="DNA TOPOISOMERASE, TYPE IA, CORE"/>
    <property type="match status" value="1"/>
</dbReference>
<dbReference type="Gene3D" id="1.10.290.10">
    <property type="entry name" value="Topoisomerase I, domain 4"/>
    <property type="match status" value="1"/>
</dbReference>
<dbReference type="PANTHER" id="PTHR42785:SF1">
    <property type="entry name" value="DNA TOPOISOMERASE"/>
    <property type="match status" value="1"/>
</dbReference>
<evidence type="ECO:0000256" key="2">
    <source>
        <dbReference type="ARBA" id="ARBA00023125"/>
    </source>
</evidence>
<keyword evidence="3" id="KW-0413">Isomerase</keyword>
<feature type="region of interest" description="Disordered" evidence="4">
    <location>
        <begin position="17"/>
        <end position="37"/>
    </location>
</feature>
<feature type="non-terminal residue" evidence="6">
    <location>
        <position position="1"/>
    </location>
</feature>
<feature type="domain" description="Topo IA-type catalytic" evidence="5">
    <location>
        <begin position="1"/>
        <end position="243"/>
    </location>
</feature>
<evidence type="ECO:0000313" key="6">
    <source>
        <dbReference type="EMBL" id="GAG13649.1"/>
    </source>
</evidence>
<evidence type="ECO:0000256" key="4">
    <source>
        <dbReference type="SAM" id="MobiDB-lite"/>
    </source>
</evidence>
<evidence type="ECO:0000256" key="3">
    <source>
        <dbReference type="ARBA" id="ARBA00023235"/>
    </source>
</evidence>
<accession>X0V631</accession>
<dbReference type="InterPro" id="IPR003602">
    <property type="entry name" value="Topo_IA_DNA-bd_dom"/>
</dbReference>
<keyword evidence="1" id="KW-0799">Topoisomerase</keyword>
<dbReference type="GO" id="GO:0006265">
    <property type="term" value="P:DNA topological change"/>
    <property type="evidence" value="ECO:0007669"/>
    <property type="project" value="InterPro"/>
</dbReference>
<dbReference type="InterPro" id="IPR013824">
    <property type="entry name" value="Topo_IA_cen_sub1"/>
</dbReference>
<proteinExistence type="predicted"/>
<gene>
    <name evidence="6" type="ORF">S01H1_37764</name>
</gene>
<dbReference type="Gene3D" id="1.10.460.10">
    <property type="entry name" value="Topoisomerase I, domain 2"/>
    <property type="match status" value="1"/>
</dbReference>
<evidence type="ECO:0000259" key="5">
    <source>
        <dbReference type="PROSITE" id="PS52039"/>
    </source>
</evidence>
<dbReference type="InterPro" id="IPR023405">
    <property type="entry name" value="Topo_IA_core_domain"/>
</dbReference>
<dbReference type="PRINTS" id="PR00417">
    <property type="entry name" value="PRTPISMRASEI"/>
</dbReference>
<protein>
    <recommendedName>
        <fullName evidence="5">Topo IA-type catalytic domain-containing protein</fullName>
    </recommendedName>
</protein>
<dbReference type="AlphaFoldDB" id="X0V631"/>
<dbReference type="Pfam" id="PF01131">
    <property type="entry name" value="Topoisom_bac"/>
    <property type="match status" value="1"/>
</dbReference>
<keyword evidence="2" id="KW-0238">DNA-binding</keyword>
<dbReference type="InterPro" id="IPR000380">
    <property type="entry name" value="Topo_IA"/>
</dbReference>